<dbReference type="Proteomes" id="UP000515150">
    <property type="component" value="Chromosome 6"/>
</dbReference>
<organism evidence="3 4">
    <name type="scientific">Betta splendens</name>
    <name type="common">Siamese fighting fish</name>
    <dbReference type="NCBI Taxonomy" id="158456"/>
    <lineage>
        <taxon>Eukaryota</taxon>
        <taxon>Metazoa</taxon>
        <taxon>Chordata</taxon>
        <taxon>Craniata</taxon>
        <taxon>Vertebrata</taxon>
        <taxon>Euteleostomi</taxon>
        <taxon>Actinopterygii</taxon>
        <taxon>Neopterygii</taxon>
        <taxon>Teleostei</taxon>
        <taxon>Neoteleostei</taxon>
        <taxon>Acanthomorphata</taxon>
        <taxon>Anabantaria</taxon>
        <taxon>Anabantiformes</taxon>
        <taxon>Anabantoidei</taxon>
        <taxon>Osphronemidae</taxon>
        <taxon>Betta</taxon>
    </lineage>
</organism>
<dbReference type="OrthoDB" id="5982442at2759"/>
<evidence type="ECO:0000256" key="1">
    <source>
        <dbReference type="SAM" id="Coils"/>
    </source>
</evidence>
<evidence type="ECO:0000313" key="4">
    <source>
        <dbReference type="RefSeq" id="XP_055365811.1"/>
    </source>
</evidence>
<feature type="coiled-coil region" evidence="1">
    <location>
        <begin position="598"/>
        <end position="632"/>
    </location>
</feature>
<dbReference type="GeneID" id="121202299"/>
<feature type="compositionally biased region" description="Basic and acidic residues" evidence="2">
    <location>
        <begin position="847"/>
        <end position="862"/>
    </location>
</feature>
<dbReference type="RefSeq" id="XP_055365811.1">
    <property type="nucleotide sequence ID" value="XM_055509836.1"/>
</dbReference>
<feature type="compositionally biased region" description="Acidic residues" evidence="2">
    <location>
        <begin position="728"/>
        <end position="817"/>
    </location>
</feature>
<feature type="region of interest" description="Disordered" evidence="2">
    <location>
        <begin position="491"/>
        <end position="524"/>
    </location>
</feature>
<reference evidence="4" key="1">
    <citation type="submission" date="2025-08" db="UniProtKB">
        <authorList>
            <consortium name="RefSeq"/>
        </authorList>
    </citation>
    <scope>IDENTIFICATION</scope>
</reference>
<feature type="region of interest" description="Disordered" evidence="2">
    <location>
        <begin position="726"/>
        <end position="876"/>
    </location>
</feature>
<gene>
    <name evidence="4" type="primary">LOC121202299</name>
</gene>
<feature type="region of interest" description="Disordered" evidence="2">
    <location>
        <begin position="170"/>
        <end position="202"/>
    </location>
</feature>
<dbReference type="AlphaFoldDB" id="A0A9W2XVW8"/>
<evidence type="ECO:0000256" key="2">
    <source>
        <dbReference type="SAM" id="MobiDB-lite"/>
    </source>
</evidence>
<accession>A0A9W2XVW8</accession>
<feature type="region of interest" description="Disordered" evidence="2">
    <location>
        <begin position="294"/>
        <end position="320"/>
    </location>
</feature>
<evidence type="ECO:0000313" key="3">
    <source>
        <dbReference type="Proteomes" id="UP000515150"/>
    </source>
</evidence>
<feature type="coiled-coil region" evidence="1">
    <location>
        <begin position="537"/>
        <end position="571"/>
    </location>
</feature>
<name>A0A9W2XVW8_BETSP</name>
<feature type="compositionally biased region" description="Low complexity" evidence="2">
    <location>
        <begin position="506"/>
        <end position="516"/>
    </location>
</feature>
<protein>
    <submittedName>
        <fullName evidence="4">Centrosome-associated protein CEP250</fullName>
    </submittedName>
</protein>
<feature type="compositionally biased region" description="Basic and acidic residues" evidence="2">
    <location>
        <begin position="639"/>
        <end position="649"/>
    </location>
</feature>
<feature type="region of interest" description="Disordered" evidence="2">
    <location>
        <begin position="639"/>
        <end position="660"/>
    </location>
</feature>
<keyword evidence="1" id="KW-0175">Coiled coil</keyword>
<proteinExistence type="predicted"/>
<feature type="compositionally biased region" description="Basic and acidic residues" evidence="2">
    <location>
        <begin position="188"/>
        <end position="202"/>
    </location>
</feature>
<sequence>MWDSKYRLTAQRSAWCGMASVSGNGFLSTVNTSTSGSSGGFRQDDPGLRRWQSLSHLEPESFHSSLGSEFRGSRGEGQYRQSEVVQWLQDAREHLDTQLECLRTRDAQLSYHMPSAQVSEMTHRLSEALSSLEQETEAANLSQFEKNQKCSELREKVLRLEKDMMQMRLSLDRGGGGHASEKSPGVSRSHDDSNRQEKQKAAIDAEIRARKQDKEQNQGSAETQRMLLNQIEELKQRLSHAVQNHFEAQERLTDANNKISQACLEKAVLSTQVLKLEDKVKDLKTQLTAALSDKHNLTQEKETGSEKAEVHSNGSHNDKEVNEKLSHELGIIQKKLAILQSQLQERTAENVKKSTRIRDLEAEKSQLIQEKEELMSKMSESEHEMKERCCQLRESLDVLRMEKQKLQDQCLCLEAKLKNDAVRVQTVEELKAVASHWTEKWQQAASALQTLEGSNCRNDESDLLLTAELEAHKQQLELDRSRSQTPLHSFHKYKAGEAQDKNTQTDLSESSLSWESPPDHQSSHNKYTQVFMENPELQWLKVELAEKEKLLKEKTEALMSLETLRETEKNEARIRICALELQVGEKTSKELHDDVWTTDSLKAQLEESRRRMSQLQQEKMLAVQRLQTLQQIYQIKAEKQSLEGSKEKPSCPAGLETDQQRRMINEQLKNLFKEREEKKAGKIDNAAAAAATQTDSFSHQDQTYTPKAVRTPVDRWSWQLSSGLMPVYEEDEESDELPGAEEEEPGAEEEEPGAEEEEPGAEEEEPGAEEEEPGAEEEEPGAEEEEPGAEEEEPGAEEEEPGAEEEEPGAEEEEPGAEESLHNQRPETSAVRAAHGTLTANSGNRPQDSRFKQRIQHLDATGERASQSSNADLGSDELDLQWEPRFLCPDGVFLAQRVEACSPDGDDDK</sequence>
<feature type="compositionally biased region" description="Polar residues" evidence="2">
    <location>
        <begin position="692"/>
        <end position="705"/>
    </location>
</feature>
<feature type="region of interest" description="Disordered" evidence="2">
    <location>
        <begin position="680"/>
        <end position="707"/>
    </location>
</feature>
<keyword evidence="3" id="KW-1185">Reference proteome</keyword>
<feature type="coiled-coil region" evidence="1">
    <location>
        <begin position="343"/>
        <end position="416"/>
    </location>
</feature>
<dbReference type="KEGG" id="bspl:121202299"/>